<protein>
    <recommendedName>
        <fullName evidence="2">C2H2-type domain-containing protein</fullName>
    </recommendedName>
</protein>
<organism evidence="3 4">
    <name type="scientific">Diversispora epigaea</name>
    <dbReference type="NCBI Taxonomy" id="1348612"/>
    <lineage>
        <taxon>Eukaryota</taxon>
        <taxon>Fungi</taxon>
        <taxon>Fungi incertae sedis</taxon>
        <taxon>Mucoromycota</taxon>
        <taxon>Glomeromycotina</taxon>
        <taxon>Glomeromycetes</taxon>
        <taxon>Diversisporales</taxon>
        <taxon>Diversisporaceae</taxon>
        <taxon>Diversispora</taxon>
    </lineage>
</organism>
<gene>
    <name evidence="3" type="ORF">Glove_137g175</name>
</gene>
<comment type="caution">
    <text evidence="3">The sequence shown here is derived from an EMBL/GenBank/DDBJ whole genome shotgun (WGS) entry which is preliminary data.</text>
</comment>
<accession>A0A397IZ09</accession>
<evidence type="ECO:0000256" key="1">
    <source>
        <dbReference type="PROSITE-ProRule" id="PRU00042"/>
    </source>
</evidence>
<reference evidence="3 4" key="1">
    <citation type="submission" date="2018-08" db="EMBL/GenBank/DDBJ databases">
        <title>Genome and evolution of the arbuscular mycorrhizal fungus Diversispora epigaea (formerly Glomus versiforme) and its bacterial endosymbionts.</title>
        <authorList>
            <person name="Sun X."/>
            <person name="Fei Z."/>
            <person name="Harrison M."/>
        </authorList>
    </citation>
    <scope>NUCLEOTIDE SEQUENCE [LARGE SCALE GENOMIC DNA]</scope>
    <source>
        <strain evidence="3 4">IT104</strain>
    </source>
</reference>
<keyword evidence="1" id="KW-0862">Zinc</keyword>
<dbReference type="GO" id="GO:0008270">
    <property type="term" value="F:zinc ion binding"/>
    <property type="evidence" value="ECO:0007669"/>
    <property type="project" value="UniProtKB-KW"/>
</dbReference>
<keyword evidence="4" id="KW-1185">Reference proteome</keyword>
<dbReference type="EMBL" id="PQFF01000128">
    <property type="protein sequence ID" value="RHZ80317.1"/>
    <property type="molecule type" value="Genomic_DNA"/>
</dbReference>
<sequence length="204" mass="24067">MPAHKSNTFRNKPFPCYLCNCSYSSKSSLSSHEKKKHNENHLVPHFQYFSHISEGIINHFRAAFLQDVDSKLSFHRTTEGIKRFQWKFPESLFYFLFSSEPGFSYKPSIRRYYCIFKGKSGYKQIGIIFTCEVWGKKKNKLGSESFVLVEERDNNGMCIEKEIVFTWREKTIKKVKDEKSLYILCGILECILEVRRETVEIVDI</sequence>
<keyword evidence="1" id="KW-0479">Metal-binding</keyword>
<dbReference type="PROSITE" id="PS50157">
    <property type="entry name" value="ZINC_FINGER_C2H2_2"/>
    <property type="match status" value="1"/>
</dbReference>
<dbReference type="Proteomes" id="UP000266861">
    <property type="component" value="Unassembled WGS sequence"/>
</dbReference>
<proteinExistence type="predicted"/>
<dbReference type="AlphaFoldDB" id="A0A397IZ09"/>
<keyword evidence="1" id="KW-0863">Zinc-finger</keyword>
<evidence type="ECO:0000313" key="4">
    <source>
        <dbReference type="Proteomes" id="UP000266861"/>
    </source>
</evidence>
<evidence type="ECO:0000313" key="3">
    <source>
        <dbReference type="EMBL" id="RHZ80317.1"/>
    </source>
</evidence>
<dbReference type="PROSITE" id="PS00028">
    <property type="entry name" value="ZINC_FINGER_C2H2_1"/>
    <property type="match status" value="1"/>
</dbReference>
<feature type="domain" description="C2H2-type" evidence="2">
    <location>
        <begin position="14"/>
        <end position="42"/>
    </location>
</feature>
<evidence type="ECO:0000259" key="2">
    <source>
        <dbReference type="PROSITE" id="PS50157"/>
    </source>
</evidence>
<dbReference type="OrthoDB" id="2403532at2759"/>
<name>A0A397IZ09_9GLOM</name>
<dbReference type="InterPro" id="IPR013087">
    <property type="entry name" value="Znf_C2H2_type"/>
</dbReference>